<sequence>MQGSYNISRGMVFRRCDFFISAESHSGKCAFLCHAVMDHTPPTLLVSTGHGEMPAGFWFVLYGLRVKLAMGNGAVLLFNSATMAHGTEGPKSITSIPGQVPRMGLAVHCMESVYKLAQQDAALMSESHKAISYKLMFQAKLAKGWKLSKADTALFGALRVEWPTVHKRLSLFKTKKCNNKKPRPMRKE</sequence>
<evidence type="ECO:0000313" key="1">
    <source>
        <dbReference type="EMBL" id="CAK0787200.1"/>
    </source>
</evidence>
<dbReference type="Proteomes" id="UP001314263">
    <property type="component" value="Unassembled WGS sequence"/>
</dbReference>
<dbReference type="EMBL" id="CAUYUE010000016">
    <property type="protein sequence ID" value="CAK0787200.1"/>
    <property type="molecule type" value="Genomic_DNA"/>
</dbReference>
<accession>A0AAV1ILT9</accession>
<dbReference type="AlphaFoldDB" id="A0AAV1ILT9"/>
<protein>
    <submittedName>
        <fullName evidence="1">Uncharacterized protein</fullName>
    </submittedName>
</protein>
<gene>
    <name evidence="1" type="ORF">CVIRNUC_010416</name>
</gene>
<evidence type="ECO:0000313" key="2">
    <source>
        <dbReference type="Proteomes" id="UP001314263"/>
    </source>
</evidence>
<organism evidence="1 2">
    <name type="scientific">Coccomyxa viridis</name>
    <dbReference type="NCBI Taxonomy" id="1274662"/>
    <lineage>
        <taxon>Eukaryota</taxon>
        <taxon>Viridiplantae</taxon>
        <taxon>Chlorophyta</taxon>
        <taxon>core chlorophytes</taxon>
        <taxon>Trebouxiophyceae</taxon>
        <taxon>Trebouxiophyceae incertae sedis</taxon>
        <taxon>Coccomyxaceae</taxon>
        <taxon>Coccomyxa</taxon>
    </lineage>
</organism>
<comment type="caution">
    <text evidence="1">The sequence shown here is derived from an EMBL/GenBank/DDBJ whole genome shotgun (WGS) entry which is preliminary data.</text>
</comment>
<keyword evidence="2" id="KW-1185">Reference proteome</keyword>
<proteinExistence type="predicted"/>
<reference evidence="1 2" key="1">
    <citation type="submission" date="2023-10" db="EMBL/GenBank/DDBJ databases">
        <authorList>
            <person name="Maclean D."/>
            <person name="Macfadyen A."/>
        </authorList>
    </citation>
    <scope>NUCLEOTIDE SEQUENCE [LARGE SCALE GENOMIC DNA]</scope>
</reference>
<name>A0AAV1ILT9_9CHLO</name>